<evidence type="ECO:0000259" key="3">
    <source>
        <dbReference type="Pfam" id="PF07593"/>
    </source>
</evidence>
<sequence>MGCRRSFLALFLGLTLGLVDFAACGVPRIRFKDVSRSKGIQSLAENHRRVPKWSKYDGATIADLDGDGWYDMVLSNHGNNAEWYWGTANGSFKSVDPRMKFFDVHGTAAADIDNDGKMEVIMTIGGSGGSRPSTPVLFSFNDSRKLKKSRGEKYRLGKERMRGRVASFVDVDNDGDLDLIYTNKREPGKRKAHLVYENSGNGRFVLKKDTGIESVDAYTIELFDINEDGNMDIIFFSRYGAAHLYLGTGDFKYVEDKDTLPLDLLSYAHSVAVMDYDNDGDLDLLILRGRRSPRGKLDSILLENTGKGRFVSVGQDKRLSTLTEYRPYHVTYGDFNNDGYIDLYITISTDYAAPRQDDLLMVNKKGLQFKLVEDHGIRTRGLPEDGNSAFAFDFNMDGNLDLLTGNRNSTWRLYENKSYLGNRHHLFVRVGRPPATELDPGLDRNPLGAVVKVFTREGGVFTRQVATPGRSHAQAYMDTLHFGLGKHKKIHRIVVEYTGGITLVRQHRINVDGEVIVGQFFRCGPGLTGKKCNRKPSCSIKNRCNGRGCERIFYTKCKTCRNYFCLAAGEESGPN</sequence>
<evidence type="ECO:0000313" key="4">
    <source>
        <dbReference type="EMBL" id="KAJ8901258.1"/>
    </source>
</evidence>
<feature type="domain" description="ASPIC/UnbV" evidence="3">
    <location>
        <begin position="447"/>
        <end position="501"/>
    </location>
</feature>
<dbReference type="PANTHER" id="PTHR46580:SF4">
    <property type="entry name" value="ATP_GTP-BINDING PROTEIN"/>
    <property type="match status" value="1"/>
</dbReference>
<dbReference type="InterPro" id="IPR011519">
    <property type="entry name" value="UnbV_ASPIC"/>
</dbReference>
<comment type="caution">
    <text evidence="4">The sequence shown here is derived from an EMBL/GenBank/DDBJ whole genome shotgun (WGS) entry which is preliminary data.</text>
</comment>
<organism evidence="4 5">
    <name type="scientific">Rhodosorus marinus</name>
    <dbReference type="NCBI Taxonomy" id="101924"/>
    <lineage>
        <taxon>Eukaryota</taxon>
        <taxon>Rhodophyta</taxon>
        <taxon>Stylonematophyceae</taxon>
        <taxon>Stylonematales</taxon>
        <taxon>Stylonemataceae</taxon>
        <taxon>Rhodosorus</taxon>
    </lineage>
</organism>
<proteinExistence type="predicted"/>
<accession>A0AAV8UIA1</accession>
<name>A0AAV8UIA1_9RHOD</name>
<feature type="signal peptide" evidence="2">
    <location>
        <begin position="1"/>
        <end position="24"/>
    </location>
</feature>
<evidence type="ECO:0000313" key="5">
    <source>
        <dbReference type="Proteomes" id="UP001157974"/>
    </source>
</evidence>
<dbReference type="AlphaFoldDB" id="A0AAV8UIA1"/>
<keyword evidence="5" id="KW-1185">Reference proteome</keyword>
<gene>
    <name evidence="4" type="ORF">NDN08_007107</name>
</gene>
<dbReference type="SUPFAM" id="SSF69318">
    <property type="entry name" value="Integrin alpha N-terminal domain"/>
    <property type="match status" value="1"/>
</dbReference>
<reference evidence="4 5" key="1">
    <citation type="journal article" date="2023" name="Nat. Commun.">
        <title>Origin of minicircular mitochondrial genomes in red algae.</title>
        <authorList>
            <person name="Lee Y."/>
            <person name="Cho C.H."/>
            <person name="Lee Y.M."/>
            <person name="Park S.I."/>
            <person name="Yang J.H."/>
            <person name="West J.A."/>
            <person name="Bhattacharya D."/>
            <person name="Yoon H.S."/>
        </authorList>
    </citation>
    <scope>NUCLEOTIDE SEQUENCE [LARGE SCALE GENOMIC DNA]</scope>
    <source>
        <strain evidence="4 5">CCMP1338</strain>
        <tissue evidence="4">Whole cell</tissue>
    </source>
</reference>
<dbReference type="InterPro" id="IPR028994">
    <property type="entry name" value="Integrin_alpha_N"/>
</dbReference>
<dbReference type="Pfam" id="PF13517">
    <property type="entry name" value="FG-GAP_3"/>
    <property type="match status" value="2"/>
</dbReference>
<dbReference type="Gene3D" id="2.130.10.130">
    <property type="entry name" value="Integrin alpha, N-terminal"/>
    <property type="match status" value="2"/>
</dbReference>
<dbReference type="InterPro" id="IPR013517">
    <property type="entry name" value="FG-GAP"/>
</dbReference>
<dbReference type="EMBL" id="JAMWBK010000011">
    <property type="protein sequence ID" value="KAJ8901258.1"/>
    <property type="molecule type" value="Genomic_DNA"/>
</dbReference>
<evidence type="ECO:0000256" key="1">
    <source>
        <dbReference type="ARBA" id="ARBA00022729"/>
    </source>
</evidence>
<dbReference type="PANTHER" id="PTHR46580">
    <property type="entry name" value="SENSOR KINASE-RELATED"/>
    <property type="match status" value="1"/>
</dbReference>
<evidence type="ECO:0000256" key="2">
    <source>
        <dbReference type="SAM" id="SignalP"/>
    </source>
</evidence>
<feature type="chain" id="PRO_5043911308" description="ASPIC/UnbV domain-containing protein" evidence="2">
    <location>
        <begin position="25"/>
        <end position="575"/>
    </location>
</feature>
<keyword evidence="1 2" id="KW-0732">Signal</keyword>
<protein>
    <recommendedName>
        <fullName evidence="3">ASPIC/UnbV domain-containing protein</fullName>
    </recommendedName>
</protein>
<dbReference type="Pfam" id="PF07593">
    <property type="entry name" value="UnbV_ASPIC"/>
    <property type="match status" value="1"/>
</dbReference>
<dbReference type="Proteomes" id="UP001157974">
    <property type="component" value="Unassembled WGS sequence"/>
</dbReference>